<keyword evidence="2" id="KW-1185">Reference proteome</keyword>
<accession>A0ABT6N7T1</accession>
<dbReference type="NCBIfam" id="TIGR01634">
    <property type="entry name" value="tail_P2_I"/>
    <property type="match status" value="1"/>
</dbReference>
<sequence length="208" mass="22583">MTLQPSNAPAFQRALAEPMGQLAEIPVPLRELWNPATMPIELLPWLAWALNVDRWDTDWTEAAKRQAVADAIPLQRKKGTVASVEAVLTSFDELLTLTEWFDQAPQGEPGTFTIDLPLGADGGARSTAAFAEAIIRDVTRVKPVRAHFQLYQSVAAIGQVGVIGAARALVNARIDGTVLPDTSQPWDTFLQTANGEPLQLASGEFLEQ</sequence>
<proteinExistence type="predicted"/>
<name>A0ABT6N7T1_9SPHN</name>
<dbReference type="RefSeq" id="WP_281046497.1">
    <property type="nucleotide sequence ID" value="NZ_JARYGZ010000007.1"/>
</dbReference>
<gene>
    <name evidence="1" type="ORF">QGN17_20655</name>
</gene>
<dbReference type="Pfam" id="PF09684">
    <property type="entry name" value="Tail_P2_I"/>
    <property type="match status" value="1"/>
</dbReference>
<comment type="caution">
    <text evidence="1">The sequence shown here is derived from an EMBL/GenBank/DDBJ whole genome shotgun (WGS) entry which is preliminary data.</text>
</comment>
<reference evidence="1" key="1">
    <citation type="submission" date="2023-04" db="EMBL/GenBank/DDBJ databases">
        <title>Sphingomonas sp. MAHUQ-71 isolated from rice field.</title>
        <authorList>
            <person name="Huq M.A."/>
        </authorList>
    </citation>
    <scope>NUCLEOTIDE SEQUENCE</scope>
    <source>
        <strain evidence="1">MAHUQ-71</strain>
    </source>
</reference>
<dbReference type="EMBL" id="JARYGZ010000007">
    <property type="protein sequence ID" value="MDH7641158.1"/>
    <property type="molecule type" value="Genomic_DNA"/>
</dbReference>
<organism evidence="1 2">
    <name type="scientific">Sphingomonas oryzagri</name>
    <dbReference type="NCBI Taxonomy" id="3042314"/>
    <lineage>
        <taxon>Bacteria</taxon>
        <taxon>Pseudomonadati</taxon>
        <taxon>Pseudomonadota</taxon>
        <taxon>Alphaproteobacteria</taxon>
        <taxon>Sphingomonadales</taxon>
        <taxon>Sphingomonadaceae</taxon>
        <taxon>Sphingomonas</taxon>
    </lineage>
</organism>
<protein>
    <submittedName>
        <fullName evidence="1">Phage tail protein I</fullName>
    </submittedName>
</protein>
<dbReference type="Proteomes" id="UP001160625">
    <property type="component" value="Unassembled WGS sequence"/>
</dbReference>
<dbReference type="InterPro" id="IPR006521">
    <property type="entry name" value="Tail_protein_I"/>
</dbReference>
<evidence type="ECO:0000313" key="2">
    <source>
        <dbReference type="Proteomes" id="UP001160625"/>
    </source>
</evidence>
<evidence type="ECO:0000313" key="1">
    <source>
        <dbReference type="EMBL" id="MDH7641158.1"/>
    </source>
</evidence>